<accession>A0ABD0KDC6</accession>
<keyword evidence="9" id="KW-1185">Reference proteome</keyword>
<evidence type="ECO:0000313" key="9">
    <source>
        <dbReference type="Proteomes" id="UP001519460"/>
    </source>
</evidence>
<dbReference type="PANTHER" id="PTHR31395:SF23">
    <property type="entry name" value="GEO05642P1"/>
    <property type="match status" value="1"/>
</dbReference>
<evidence type="ECO:0000256" key="5">
    <source>
        <dbReference type="SAM" id="MobiDB-lite"/>
    </source>
</evidence>
<evidence type="ECO:0000313" key="8">
    <source>
        <dbReference type="EMBL" id="KAK7485128.1"/>
    </source>
</evidence>
<dbReference type="GO" id="GO:0016020">
    <property type="term" value="C:membrane"/>
    <property type="evidence" value="ECO:0007669"/>
    <property type="project" value="UniProtKB-SubCell"/>
</dbReference>
<evidence type="ECO:0000256" key="6">
    <source>
        <dbReference type="SAM" id="Phobius"/>
    </source>
</evidence>
<comment type="subcellular location">
    <subcellularLocation>
        <location evidence="1">Membrane</location>
    </subcellularLocation>
</comment>
<dbReference type="PANTHER" id="PTHR31395">
    <property type="entry name" value="SHISA"/>
    <property type="match status" value="1"/>
</dbReference>
<evidence type="ECO:0000256" key="7">
    <source>
        <dbReference type="SAM" id="SignalP"/>
    </source>
</evidence>
<evidence type="ECO:0000256" key="2">
    <source>
        <dbReference type="ARBA" id="ARBA00022692"/>
    </source>
</evidence>
<dbReference type="InterPro" id="IPR026910">
    <property type="entry name" value="Shisa"/>
</dbReference>
<comment type="caution">
    <text evidence="8">The sequence shown here is derived from an EMBL/GenBank/DDBJ whole genome shotgun (WGS) entry which is preliminary data.</text>
</comment>
<dbReference type="EMBL" id="JACVVK020000199">
    <property type="protein sequence ID" value="KAK7485128.1"/>
    <property type="molecule type" value="Genomic_DNA"/>
</dbReference>
<name>A0ABD0KDC6_9CAEN</name>
<evidence type="ECO:0008006" key="10">
    <source>
        <dbReference type="Google" id="ProtNLM"/>
    </source>
</evidence>
<dbReference type="AlphaFoldDB" id="A0ABD0KDC6"/>
<keyword evidence="4 6" id="KW-0472">Membrane</keyword>
<dbReference type="Proteomes" id="UP001519460">
    <property type="component" value="Unassembled WGS sequence"/>
</dbReference>
<proteinExistence type="predicted"/>
<feature type="region of interest" description="Disordered" evidence="5">
    <location>
        <begin position="120"/>
        <end position="155"/>
    </location>
</feature>
<feature type="signal peptide" evidence="7">
    <location>
        <begin position="1"/>
        <end position="21"/>
    </location>
</feature>
<keyword evidence="3 6" id="KW-1133">Transmembrane helix</keyword>
<organism evidence="8 9">
    <name type="scientific">Batillaria attramentaria</name>
    <dbReference type="NCBI Taxonomy" id="370345"/>
    <lineage>
        <taxon>Eukaryota</taxon>
        <taxon>Metazoa</taxon>
        <taxon>Spiralia</taxon>
        <taxon>Lophotrochozoa</taxon>
        <taxon>Mollusca</taxon>
        <taxon>Gastropoda</taxon>
        <taxon>Caenogastropoda</taxon>
        <taxon>Sorbeoconcha</taxon>
        <taxon>Cerithioidea</taxon>
        <taxon>Batillariidae</taxon>
        <taxon>Batillaria</taxon>
    </lineage>
</organism>
<keyword evidence="2 6" id="KW-0812">Transmembrane</keyword>
<evidence type="ECO:0000256" key="1">
    <source>
        <dbReference type="ARBA" id="ARBA00004370"/>
    </source>
</evidence>
<gene>
    <name evidence="8" type="ORF">BaRGS_00023668</name>
</gene>
<protein>
    <recommendedName>
        <fullName evidence="10">Cysteine and tyrosine-rich protein 1</fullName>
    </recommendedName>
</protein>
<reference evidence="8 9" key="1">
    <citation type="journal article" date="2023" name="Sci. Data">
        <title>Genome assembly of the Korean intertidal mud-creeper Batillaria attramentaria.</title>
        <authorList>
            <person name="Patra A.K."/>
            <person name="Ho P.T."/>
            <person name="Jun S."/>
            <person name="Lee S.J."/>
            <person name="Kim Y."/>
            <person name="Won Y.J."/>
        </authorList>
    </citation>
    <scope>NUCLEOTIDE SEQUENCE [LARGE SCALE GENOMIC DNA]</scope>
    <source>
        <strain evidence="8">Wonlab-2016</strain>
    </source>
</reference>
<feature type="chain" id="PRO_5044824223" description="Cysteine and tyrosine-rich protein 1" evidence="7">
    <location>
        <begin position="22"/>
        <end position="155"/>
    </location>
</feature>
<feature type="compositionally biased region" description="Low complexity" evidence="5">
    <location>
        <begin position="134"/>
        <end position="144"/>
    </location>
</feature>
<evidence type="ECO:0000256" key="3">
    <source>
        <dbReference type="ARBA" id="ARBA00022989"/>
    </source>
</evidence>
<evidence type="ECO:0000256" key="4">
    <source>
        <dbReference type="ARBA" id="ARBA00023136"/>
    </source>
</evidence>
<sequence>MAASGTASVALLASCFGLALAENCRLSKFNAVGSDYEYKYCSSGCCHTDCCIDVSDHAKVLAGWIIGVIVFICVLVVGIIALTVYCCVRKTQYRGHVMHTQQPGIAYVTPATGYTTTAGWQQPQGPYAPPPYAGAPGYPQAQGGKPDVTPDVTPS</sequence>
<feature type="transmembrane region" description="Helical" evidence="6">
    <location>
        <begin position="64"/>
        <end position="88"/>
    </location>
</feature>
<keyword evidence="7" id="KW-0732">Signal</keyword>